<keyword evidence="2" id="KW-1133">Transmembrane helix</keyword>
<keyword evidence="2" id="KW-0812">Transmembrane</keyword>
<name>A0A6C0KM26_9ZZZZ</name>
<evidence type="ECO:0000256" key="2">
    <source>
        <dbReference type="SAM" id="Phobius"/>
    </source>
</evidence>
<protein>
    <submittedName>
        <fullName evidence="3">Uncharacterized protein</fullName>
    </submittedName>
</protein>
<feature type="region of interest" description="Disordered" evidence="1">
    <location>
        <begin position="214"/>
        <end position="288"/>
    </location>
</feature>
<organism evidence="3">
    <name type="scientific">viral metagenome</name>
    <dbReference type="NCBI Taxonomy" id="1070528"/>
    <lineage>
        <taxon>unclassified sequences</taxon>
        <taxon>metagenomes</taxon>
        <taxon>organismal metagenomes</taxon>
    </lineage>
</organism>
<keyword evidence="2" id="KW-0472">Membrane</keyword>
<feature type="compositionally biased region" description="Low complexity" evidence="1">
    <location>
        <begin position="222"/>
        <end position="281"/>
    </location>
</feature>
<accession>A0A6C0KM26</accession>
<proteinExistence type="predicted"/>
<feature type="region of interest" description="Disordered" evidence="1">
    <location>
        <begin position="495"/>
        <end position="516"/>
    </location>
</feature>
<reference evidence="3" key="1">
    <citation type="journal article" date="2020" name="Nature">
        <title>Giant virus diversity and host interactions through global metagenomics.</title>
        <authorList>
            <person name="Schulz F."/>
            <person name="Roux S."/>
            <person name="Paez-Espino D."/>
            <person name="Jungbluth S."/>
            <person name="Walsh D.A."/>
            <person name="Denef V.J."/>
            <person name="McMahon K.D."/>
            <person name="Konstantinidis K.T."/>
            <person name="Eloe-Fadrosh E.A."/>
            <person name="Kyrpides N.C."/>
            <person name="Woyke T."/>
        </authorList>
    </citation>
    <scope>NUCLEOTIDE SEQUENCE</scope>
    <source>
        <strain evidence="3">GVMAG-S-3300012919-55</strain>
    </source>
</reference>
<dbReference type="Pfam" id="PF10152">
    <property type="entry name" value="CCDC53"/>
    <property type="match status" value="1"/>
</dbReference>
<dbReference type="EMBL" id="MN740918">
    <property type="protein sequence ID" value="QHU17807.1"/>
    <property type="molecule type" value="Genomic_DNA"/>
</dbReference>
<evidence type="ECO:0000256" key="1">
    <source>
        <dbReference type="SAM" id="MobiDB-lite"/>
    </source>
</evidence>
<dbReference type="GO" id="GO:0071203">
    <property type="term" value="C:WASH complex"/>
    <property type="evidence" value="ECO:0007669"/>
    <property type="project" value="InterPro"/>
</dbReference>
<feature type="transmembrane region" description="Helical" evidence="2">
    <location>
        <begin position="536"/>
        <end position="557"/>
    </location>
</feature>
<sequence>MSKVTNRIRALEEAKKFRDLREKQLKQMKNATSKYIHKQNLGKQHLRNKQRELMQQRLRQPLRGRVNQTRSQINSIMPNVPTNPITLNNIEQRQRQINSIMPNVPTKPINSEKIKEQGVEKALKGVGTIPTHLPTTSSDNKDKDAAAAAGIGNNNFEDLMNSETNSSLGDSLINFNIDSANNVARRKPFPITEPISVKKAKVLYPKATELYSDFDSHNNNIGSRNTNSSSSSSSSSGTSSSGTSSSGSSSSSRSSSSRSSSGSSSSGRSSSGRSSSGSSSSDNTSINIKIKDDPRFQKYFTMLRTGVPKSAVISEMEKDGVDSFVLDADPESIFNNNTISTFTNNNNNNNNNRISALTNNANYNGTPNAESIKPKDILKEIKKKIKIMSIENAYEIKPLLEKYVESIKSDIDKYKNQYPNSKSKLDKAFSIIQKKSGAILNNYNQTEHSDNDLELLKQNLTQFIKDELNDRESNFLNSSHVKDKKRFQSYINLTNDAPNDIPNDAPNDSNTNTNSESENKMSVMLSIILKSKMGRILLFLFIFFFIFKVIRHILTFFDISHEMGYTYFIWLSILVLLFALLPVRKSYL</sequence>
<dbReference type="AlphaFoldDB" id="A0A6C0KM26"/>
<evidence type="ECO:0000313" key="3">
    <source>
        <dbReference type="EMBL" id="QHU17807.1"/>
    </source>
</evidence>
<dbReference type="InterPro" id="IPR019309">
    <property type="entry name" value="WASHC3"/>
</dbReference>
<feature type="transmembrane region" description="Helical" evidence="2">
    <location>
        <begin position="563"/>
        <end position="583"/>
    </location>
</feature>